<dbReference type="EMBL" id="JADMCD010000003">
    <property type="protein sequence ID" value="MBF8640793.1"/>
    <property type="molecule type" value="Genomic_DNA"/>
</dbReference>
<feature type="transmembrane region" description="Helical" evidence="7">
    <location>
        <begin position="161"/>
        <end position="180"/>
    </location>
</feature>
<dbReference type="InterPro" id="IPR001046">
    <property type="entry name" value="NRAMP_fam"/>
</dbReference>
<dbReference type="Proteomes" id="UP000626180">
    <property type="component" value="Unassembled WGS sequence"/>
</dbReference>
<evidence type="ECO:0000256" key="7">
    <source>
        <dbReference type="SAM" id="Phobius"/>
    </source>
</evidence>
<dbReference type="PANTHER" id="PTHR11706">
    <property type="entry name" value="SOLUTE CARRIER PROTEIN FAMILY 11 MEMBER"/>
    <property type="match status" value="1"/>
</dbReference>
<evidence type="ECO:0000256" key="5">
    <source>
        <dbReference type="ARBA" id="ARBA00022989"/>
    </source>
</evidence>
<comment type="subcellular location">
    <subcellularLocation>
        <location evidence="1">Membrane</location>
        <topology evidence="1">Multi-pass membrane protein</topology>
    </subcellularLocation>
</comment>
<evidence type="ECO:0000256" key="6">
    <source>
        <dbReference type="ARBA" id="ARBA00023136"/>
    </source>
</evidence>
<feature type="transmembrane region" description="Helical" evidence="7">
    <location>
        <begin position="130"/>
        <end position="149"/>
    </location>
</feature>
<dbReference type="EMBL" id="UAUF01000011">
    <property type="protein sequence ID" value="SPZ06163.1"/>
    <property type="molecule type" value="Genomic_DNA"/>
</dbReference>
<dbReference type="GO" id="GO:0034755">
    <property type="term" value="P:iron ion transmembrane transport"/>
    <property type="evidence" value="ECO:0007669"/>
    <property type="project" value="TreeGrafter"/>
</dbReference>
<feature type="transmembrane region" description="Helical" evidence="7">
    <location>
        <begin position="97"/>
        <end position="118"/>
    </location>
</feature>
<dbReference type="GO" id="GO:0005384">
    <property type="term" value="F:manganese ion transmembrane transporter activity"/>
    <property type="evidence" value="ECO:0007669"/>
    <property type="project" value="TreeGrafter"/>
</dbReference>
<keyword evidence="2" id="KW-0813">Transport</keyword>
<evidence type="ECO:0000313" key="9">
    <source>
        <dbReference type="EMBL" id="SPZ06163.1"/>
    </source>
</evidence>
<keyword evidence="11" id="KW-1185">Reference proteome</keyword>
<accession>A0A2X2CGB3</accession>
<evidence type="ECO:0000256" key="1">
    <source>
        <dbReference type="ARBA" id="ARBA00004141"/>
    </source>
</evidence>
<dbReference type="Pfam" id="PF01566">
    <property type="entry name" value="Nramp"/>
    <property type="match status" value="1"/>
</dbReference>
<evidence type="ECO:0000256" key="2">
    <source>
        <dbReference type="ARBA" id="ARBA00022448"/>
    </source>
</evidence>
<evidence type="ECO:0000313" key="10">
    <source>
        <dbReference type="Proteomes" id="UP000250443"/>
    </source>
</evidence>
<sequence>MAHTESVSKKAVSTSRYSLSNLAKVLGPGIIAVLSWLGAGDLITSSVAGSNYGYAMMWVLAVSLLLRFLIVNIIARFQLCNNQGMSILQGYAQLHPLFAYFMFGYALIMAHLTNAYMIKGAGEALSTLLHVNQPLLCSVAVVLAVWMLVGRNFYAMIEGVMKLLLAIMTLAFLTLAIMATPDMGGILRGTIGFSIPADEGVHGALLVAVSVIGAVAGSFSNFVHPYVMKEKGWTGPEHKRIQRNDLLFAVIVGIIINLAIWVVGAEILRPNGIQVNTLDDLGAALELYFGQGGWLIFFVGVFATLFASISGKTTALPMLITDAFQYIRPGRRERYGKVLHHDPMHKWFMLFILVTPLVWSLPGMPNFVTLTIAVNALNIIGLPVISLGLLIMSNQKSLLGKYRNNWFENIALGFATALAVWIAFQLGINLFS</sequence>
<keyword evidence="6 7" id="KW-0472">Membrane</keyword>
<dbReference type="NCBIfam" id="NF037982">
    <property type="entry name" value="Nramp_1"/>
    <property type="match status" value="1"/>
</dbReference>
<keyword evidence="3 7" id="KW-0812">Transmembrane</keyword>
<feature type="transmembrane region" description="Helical" evidence="7">
    <location>
        <begin position="344"/>
        <end position="361"/>
    </location>
</feature>
<dbReference type="GO" id="GO:0015086">
    <property type="term" value="F:cadmium ion transmembrane transporter activity"/>
    <property type="evidence" value="ECO:0007669"/>
    <property type="project" value="TreeGrafter"/>
</dbReference>
<name>A0A2X2CGB3_PSELU</name>
<feature type="transmembrane region" description="Helical" evidence="7">
    <location>
        <begin position="410"/>
        <end position="431"/>
    </location>
</feature>
<keyword evidence="4" id="KW-0769">Symport</keyword>
<keyword evidence="5 7" id="KW-1133">Transmembrane helix</keyword>
<dbReference type="PANTHER" id="PTHR11706:SF33">
    <property type="entry name" value="NATURAL RESISTANCE-ASSOCIATED MACROPHAGE PROTEIN 2"/>
    <property type="match status" value="1"/>
</dbReference>
<feature type="transmembrane region" description="Helical" evidence="7">
    <location>
        <begin position="288"/>
        <end position="309"/>
    </location>
</feature>
<dbReference type="Proteomes" id="UP000250443">
    <property type="component" value="Unassembled WGS sequence"/>
</dbReference>
<evidence type="ECO:0000256" key="4">
    <source>
        <dbReference type="ARBA" id="ARBA00022847"/>
    </source>
</evidence>
<dbReference type="RefSeq" id="WP_010798241.1">
    <property type="nucleotide sequence ID" value="NZ_FQYS01000003.1"/>
</dbReference>
<dbReference type="GO" id="GO:0005886">
    <property type="term" value="C:plasma membrane"/>
    <property type="evidence" value="ECO:0007669"/>
    <property type="project" value="TreeGrafter"/>
</dbReference>
<reference evidence="9 10" key="1">
    <citation type="submission" date="2018-06" db="EMBL/GenBank/DDBJ databases">
        <authorList>
            <consortium name="Pathogen Informatics"/>
            <person name="Doyle S."/>
        </authorList>
    </citation>
    <scope>NUCLEOTIDE SEQUENCE [LARGE SCALE GENOMIC DNA]</scope>
    <source>
        <strain evidence="9 10">NCTC11842</strain>
    </source>
</reference>
<dbReference type="GO" id="GO:0015293">
    <property type="term" value="F:symporter activity"/>
    <property type="evidence" value="ECO:0007669"/>
    <property type="project" value="UniProtKB-KW"/>
</dbReference>
<proteinExistence type="predicted"/>
<feature type="transmembrane region" description="Helical" evidence="7">
    <location>
        <begin position="246"/>
        <end position="268"/>
    </location>
</feature>
<feature type="transmembrane region" description="Helical" evidence="7">
    <location>
        <begin position="200"/>
        <end position="223"/>
    </location>
</feature>
<feature type="transmembrane region" description="Helical" evidence="7">
    <location>
        <begin position="21"/>
        <end position="43"/>
    </location>
</feature>
<evidence type="ECO:0000313" key="8">
    <source>
        <dbReference type="EMBL" id="MBF8640793.1"/>
    </source>
</evidence>
<gene>
    <name evidence="9" type="primary">mntH_1</name>
    <name evidence="8" type="ORF">IRZ65_08870</name>
    <name evidence="9" type="ORF">NCTC11842_02081</name>
</gene>
<dbReference type="AlphaFoldDB" id="A0A2X2CGB3"/>
<reference evidence="8 11" key="2">
    <citation type="submission" date="2020-10" db="EMBL/GenBank/DDBJ databases">
        <title>Genome sequences of Pseudomonas isolates.</title>
        <authorList>
            <person name="Wessels L."/>
            <person name="Reich F."/>
            <person name="Hammerl J."/>
        </authorList>
    </citation>
    <scope>NUCLEOTIDE SEQUENCE [LARGE SCALE GENOMIC DNA]</scope>
    <source>
        <strain evidence="8 11">20-MO00624-0</strain>
    </source>
</reference>
<protein>
    <submittedName>
        <fullName evidence="9">NRAMP family Mn2+/Fe2+ transporter</fullName>
    </submittedName>
    <submittedName>
        <fullName evidence="8">Nramp family divalent metal transporter</fullName>
    </submittedName>
</protein>
<evidence type="ECO:0000313" key="11">
    <source>
        <dbReference type="Proteomes" id="UP000626180"/>
    </source>
</evidence>
<organism evidence="9 10">
    <name type="scientific">Pseudomonas luteola</name>
    <dbReference type="NCBI Taxonomy" id="47886"/>
    <lineage>
        <taxon>Bacteria</taxon>
        <taxon>Pseudomonadati</taxon>
        <taxon>Pseudomonadota</taxon>
        <taxon>Gammaproteobacteria</taxon>
        <taxon>Pseudomonadales</taxon>
        <taxon>Pseudomonadaceae</taxon>
        <taxon>Pseudomonas</taxon>
    </lineage>
</organism>
<feature type="transmembrane region" description="Helical" evidence="7">
    <location>
        <begin position="367"/>
        <end position="390"/>
    </location>
</feature>
<evidence type="ECO:0000256" key="3">
    <source>
        <dbReference type="ARBA" id="ARBA00022692"/>
    </source>
</evidence>
<feature type="transmembrane region" description="Helical" evidence="7">
    <location>
        <begin position="55"/>
        <end position="77"/>
    </location>
</feature>